<reference evidence="2" key="1">
    <citation type="journal article" date="2020" name="Nature">
        <title>Giant virus diversity and host interactions through global metagenomics.</title>
        <authorList>
            <person name="Schulz F."/>
            <person name="Roux S."/>
            <person name="Paez-Espino D."/>
            <person name="Jungbluth S."/>
            <person name="Walsh D.A."/>
            <person name="Denef V.J."/>
            <person name="McMahon K.D."/>
            <person name="Konstantinidis K.T."/>
            <person name="Eloe-Fadrosh E.A."/>
            <person name="Kyrpides N.C."/>
            <person name="Woyke T."/>
        </authorList>
    </citation>
    <scope>NUCLEOTIDE SEQUENCE</scope>
    <source>
        <strain evidence="2">GVMAG-M-3300021964-36</strain>
    </source>
</reference>
<keyword evidence="1" id="KW-1133">Transmembrane helix</keyword>
<feature type="transmembrane region" description="Helical" evidence="1">
    <location>
        <begin position="40"/>
        <end position="59"/>
    </location>
</feature>
<organism evidence="2">
    <name type="scientific">viral metagenome</name>
    <dbReference type="NCBI Taxonomy" id="1070528"/>
    <lineage>
        <taxon>unclassified sequences</taxon>
        <taxon>metagenomes</taxon>
        <taxon>organismal metagenomes</taxon>
    </lineage>
</organism>
<name>A0A6C0CV85_9ZZZZ</name>
<protein>
    <submittedName>
        <fullName evidence="2">Uncharacterized protein</fullName>
    </submittedName>
</protein>
<evidence type="ECO:0000313" key="2">
    <source>
        <dbReference type="EMBL" id="QHT07619.1"/>
    </source>
</evidence>
<dbReference type="AlphaFoldDB" id="A0A6C0CV85"/>
<feature type="transmembrane region" description="Helical" evidence="1">
    <location>
        <begin position="12"/>
        <end position="34"/>
    </location>
</feature>
<keyword evidence="1" id="KW-0472">Membrane</keyword>
<proteinExistence type="predicted"/>
<evidence type="ECO:0000256" key="1">
    <source>
        <dbReference type="SAM" id="Phobius"/>
    </source>
</evidence>
<keyword evidence="1" id="KW-0812">Transmembrane</keyword>
<dbReference type="EMBL" id="MN739483">
    <property type="protein sequence ID" value="QHT07619.1"/>
    <property type="molecule type" value="Genomic_DNA"/>
</dbReference>
<sequence>MLNTLVSLKSYVGTIIIFVLFIISFVVMVATMSVPNVKFLTIPLTISLGIALMNCVVYLNNIIQFKEQNVEETGAQQQFKTCPEYWRKSTMYTGEQGNYTPVNVCKNSYEHPEDDSKTRYVSGSTLSNSTFFDNFKSSYSNTSNIDHLLSEMNTVTGFTEDFTDADYQGTQIDTLDAESNGYIVRGDTENTGRKVLYVGASNYDGYSNNTLSNIPGSHYHFISSMTSHSNNTAFAEHADNNGAVFHWHGDEPDDRASLMLSGECESNWICKDTSSSDGGLIINLDKLNSFSNQELCKHGREFHWVEAMNKCDMVNY</sequence>
<accession>A0A6C0CV85</accession>